<evidence type="ECO:0000256" key="5">
    <source>
        <dbReference type="ARBA" id="ARBA00023284"/>
    </source>
</evidence>
<keyword evidence="4" id="KW-1015">Disulfide bond</keyword>
<feature type="region of interest" description="Disordered" evidence="6">
    <location>
        <begin position="1"/>
        <end position="20"/>
    </location>
</feature>
<evidence type="ECO:0000256" key="4">
    <source>
        <dbReference type="ARBA" id="ARBA00023157"/>
    </source>
</evidence>
<dbReference type="EMBL" id="JBHRZH010000005">
    <property type="protein sequence ID" value="MFC3760515.1"/>
    <property type="molecule type" value="Genomic_DNA"/>
</dbReference>
<evidence type="ECO:0000313" key="9">
    <source>
        <dbReference type="EMBL" id="MFC3760515.1"/>
    </source>
</evidence>
<feature type="compositionally biased region" description="Basic and acidic residues" evidence="6">
    <location>
        <begin position="1"/>
        <end position="19"/>
    </location>
</feature>
<comment type="caution">
    <text evidence="9">The sequence shown here is derived from an EMBL/GenBank/DDBJ whole genome shotgun (WGS) entry which is preliminary data.</text>
</comment>
<dbReference type="PANTHER" id="PTHR13887">
    <property type="entry name" value="GLUTATHIONE S-TRANSFERASE KAPPA"/>
    <property type="match status" value="1"/>
</dbReference>
<keyword evidence="7" id="KW-1133">Transmembrane helix</keyword>
<protein>
    <submittedName>
        <fullName evidence="9">DsbA family protein</fullName>
    </submittedName>
</protein>
<evidence type="ECO:0000256" key="3">
    <source>
        <dbReference type="ARBA" id="ARBA00023002"/>
    </source>
</evidence>
<dbReference type="InterPro" id="IPR036249">
    <property type="entry name" value="Thioredoxin-like_sf"/>
</dbReference>
<evidence type="ECO:0000256" key="6">
    <source>
        <dbReference type="SAM" id="MobiDB-lite"/>
    </source>
</evidence>
<proteinExistence type="inferred from homology"/>
<accession>A0ABV7Y9Z7</accession>
<keyword evidence="7" id="KW-0812">Transmembrane</keyword>
<keyword evidence="3" id="KW-0560">Oxidoreductase</keyword>
<dbReference type="RefSeq" id="WP_205122442.1">
    <property type="nucleotide sequence ID" value="NZ_JAFBCM010000001.1"/>
</dbReference>
<evidence type="ECO:0000256" key="1">
    <source>
        <dbReference type="ARBA" id="ARBA00005791"/>
    </source>
</evidence>
<dbReference type="SUPFAM" id="SSF52833">
    <property type="entry name" value="Thioredoxin-like"/>
    <property type="match status" value="1"/>
</dbReference>
<evidence type="ECO:0000313" key="10">
    <source>
        <dbReference type="Proteomes" id="UP001595699"/>
    </source>
</evidence>
<dbReference type="Proteomes" id="UP001595699">
    <property type="component" value="Unassembled WGS sequence"/>
</dbReference>
<gene>
    <name evidence="9" type="ORF">ACFOUW_06675</name>
</gene>
<dbReference type="InterPro" id="IPR012336">
    <property type="entry name" value="Thioredoxin-like_fold"/>
</dbReference>
<sequence length="243" mass="26896">MSQKKDRESRRERLEEVQKAQRRKTTRRNLVISLGAVIAFAVVVGGVIFINSALKDDKPAAADTSTNSQLVRPDSHRLGDAGDGKVTLVEFLDFECPSCGAIYPAVEQLRKDYAGKVTFVARYFPLEMHFNAERASLAAEAAGQQGKFEAMYQKMYETQQQWGNKQTPADATFRGFAEELGLDMAKWDKAYKDPATLKRVNADVRDGEALGVAGTPSFFLNGEKLDPKSYEDFTKAIDAALAN</sequence>
<reference evidence="10" key="1">
    <citation type="journal article" date="2019" name="Int. J. Syst. Evol. Microbiol.">
        <title>The Global Catalogue of Microorganisms (GCM) 10K type strain sequencing project: providing services to taxonomists for standard genome sequencing and annotation.</title>
        <authorList>
            <consortium name="The Broad Institute Genomics Platform"/>
            <consortium name="The Broad Institute Genome Sequencing Center for Infectious Disease"/>
            <person name="Wu L."/>
            <person name="Ma J."/>
        </authorList>
    </citation>
    <scope>NUCLEOTIDE SEQUENCE [LARGE SCALE GENOMIC DNA]</scope>
    <source>
        <strain evidence="10">CGMCC 4.7241</strain>
    </source>
</reference>
<dbReference type="PANTHER" id="PTHR13887:SF14">
    <property type="entry name" value="DISULFIDE BOND FORMATION PROTEIN D"/>
    <property type="match status" value="1"/>
</dbReference>
<dbReference type="Gene3D" id="3.40.30.10">
    <property type="entry name" value="Glutaredoxin"/>
    <property type="match status" value="1"/>
</dbReference>
<evidence type="ECO:0000259" key="8">
    <source>
        <dbReference type="PROSITE" id="PS51352"/>
    </source>
</evidence>
<dbReference type="PROSITE" id="PS51352">
    <property type="entry name" value="THIOREDOXIN_2"/>
    <property type="match status" value="1"/>
</dbReference>
<keyword evidence="5" id="KW-0676">Redox-active center</keyword>
<organism evidence="9 10">
    <name type="scientific">Tenggerimyces flavus</name>
    <dbReference type="NCBI Taxonomy" id="1708749"/>
    <lineage>
        <taxon>Bacteria</taxon>
        <taxon>Bacillati</taxon>
        <taxon>Actinomycetota</taxon>
        <taxon>Actinomycetes</taxon>
        <taxon>Propionibacteriales</taxon>
        <taxon>Nocardioidaceae</taxon>
        <taxon>Tenggerimyces</taxon>
    </lineage>
</organism>
<keyword evidence="2" id="KW-0732">Signal</keyword>
<dbReference type="InterPro" id="IPR013766">
    <property type="entry name" value="Thioredoxin_domain"/>
</dbReference>
<keyword evidence="10" id="KW-1185">Reference proteome</keyword>
<evidence type="ECO:0000256" key="7">
    <source>
        <dbReference type="SAM" id="Phobius"/>
    </source>
</evidence>
<feature type="domain" description="Thioredoxin" evidence="8">
    <location>
        <begin position="52"/>
        <end position="242"/>
    </location>
</feature>
<comment type="similarity">
    <text evidence="1">Belongs to the thioredoxin family. DsbA subfamily.</text>
</comment>
<evidence type="ECO:0000256" key="2">
    <source>
        <dbReference type="ARBA" id="ARBA00022729"/>
    </source>
</evidence>
<keyword evidence="7" id="KW-0472">Membrane</keyword>
<dbReference type="Pfam" id="PF13462">
    <property type="entry name" value="Thioredoxin_4"/>
    <property type="match status" value="1"/>
</dbReference>
<name>A0ABV7Y9Z7_9ACTN</name>
<feature type="transmembrane region" description="Helical" evidence="7">
    <location>
        <begin position="30"/>
        <end position="50"/>
    </location>
</feature>